<evidence type="ECO:0000259" key="8">
    <source>
        <dbReference type="PROSITE" id="PS50095"/>
    </source>
</evidence>
<evidence type="ECO:0000256" key="1">
    <source>
        <dbReference type="ARBA" id="ARBA00022741"/>
    </source>
</evidence>
<comment type="caution">
    <text evidence="10">The sequence shown here is derived from an EMBL/GenBank/DDBJ whole genome shotgun (WGS) entry which is preliminary data.</text>
</comment>
<dbReference type="CDD" id="cd05467">
    <property type="entry name" value="CBM20"/>
    <property type="match status" value="1"/>
</dbReference>
<feature type="compositionally biased region" description="Basic and acidic residues" evidence="6">
    <location>
        <begin position="1130"/>
        <end position="1150"/>
    </location>
</feature>
<feature type="binding site" evidence="4">
    <location>
        <begin position="725"/>
        <end position="732"/>
    </location>
    <ligand>
        <name>ATP</name>
        <dbReference type="ChEBI" id="CHEBI:30616"/>
    </ligand>
</feature>
<dbReference type="InterPro" id="IPR013784">
    <property type="entry name" value="Carb-bd-like_fold"/>
</dbReference>
<accession>A0AAV9IMS9</accession>
<dbReference type="Pfam" id="PF01477">
    <property type="entry name" value="PLAT"/>
    <property type="match status" value="1"/>
</dbReference>
<comment type="caution">
    <text evidence="3">Lacks conserved residue(s) required for the propagation of feature annotation.</text>
</comment>
<dbReference type="EMBL" id="JANCYU010000067">
    <property type="protein sequence ID" value="KAK4528664.1"/>
    <property type="molecule type" value="Genomic_DNA"/>
</dbReference>
<feature type="compositionally biased region" description="Low complexity" evidence="6">
    <location>
        <begin position="216"/>
        <end position="234"/>
    </location>
</feature>
<dbReference type="Pfam" id="PF00686">
    <property type="entry name" value="CBM_20"/>
    <property type="match status" value="1"/>
</dbReference>
<feature type="compositionally biased region" description="Low complexity" evidence="6">
    <location>
        <begin position="23"/>
        <end position="40"/>
    </location>
</feature>
<evidence type="ECO:0000256" key="6">
    <source>
        <dbReference type="SAM" id="MobiDB-lite"/>
    </source>
</evidence>
<dbReference type="PRINTS" id="PR00380">
    <property type="entry name" value="KINESINHEAVY"/>
</dbReference>
<dbReference type="PROSITE" id="PS51166">
    <property type="entry name" value="CBM20"/>
    <property type="match status" value="1"/>
</dbReference>
<feature type="region of interest" description="Disordered" evidence="6">
    <location>
        <begin position="1"/>
        <end position="44"/>
    </location>
</feature>
<dbReference type="InterPro" id="IPR036392">
    <property type="entry name" value="PLAT/LH2_dom_sf"/>
</dbReference>
<feature type="compositionally biased region" description="Low complexity" evidence="6">
    <location>
        <begin position="1"/>
        <end position="15"/>
    </location>
</feature>
<dbReference type="InterPro" id="IPR027417">
    <property type="entry name" value="P-loop_NTPase"/>
</dbReference>
<protein>
    <submittedName>
        <fullName evidence="10">Uncharacterized protein</fullName>
    </submittedName>
</protein>
<name>A0AAV9IMS9_9RHOD</name>
<sequence length="1253" mass="143247">MAENSLYSLESTTTETSEKHRPTTTTTTTTTSSNNNNPNSGWKNGATFFSSDNLPCPMPTTSARSFSSLTNIHTYRVTVETADVRWAGTDAQVYIRLIGDITTAPEQHLAGGTFERGGVDQFTFDSPHIGNLVKIIVRHDGKGWGSAWMLERIVVKDENLQKTWICNCSKWLNRDIENMVELVPSSSNSNSLSSFLQRRISGIFSSNSPAKNLFGANNNHNNNNNATPTNGKNNILKETSPRTFSKTDSLCPQEENRALTERSLENTPSNPLSPVEWQCNGSPIVIRFHVNYFTQESQCLYVCGSAKFLGEWNAHKALKMNMFTAPDGAWRGDWRLEIQVPEIEDFQYKYLVIDETSGNITWENGENRKMEFHRHTTQMMKVRDVWHTPSHSRKIITSFTPCDSTPRTVNESATPCFHRQTTASMTDTKNVETKSDDMRTREELIERIQHLQQQLDAKEAKLSHANALLLQKGISAVMSRKDENLTWSKLTDFERENNELKSETETMKEKLSNYEKDIKMLQEGTQQLERKFEEEKKKKQELEQQLTQLRDLQSSSLENNKSYPWSGSNRKLETVTSSILVVKENVQLLSAAVEQVRSEVLSSISQNEERMNRDCETLQRIIQENQQKMIDLRERWRKEFEWRRKLFNQVQELKGNIRVFCRPRPCRSTCAIQVLEDNRLMAKGKVFEFDRVFHPNASQREVYEETSSLITSVMDGYNVCLFAYGQTGSGKTYTMNGDDTNRGVNYRAIEELIKIREERAEEIQYEIEMSLVEIYNEQLHDLIAGSDESSQSIHSSSSKGSNTWSSHKLEIKLGPQGPYIPDLTWIPVISVEQIWQVMEQASLERSQGRTNMNDRSSRSHLVVSLRVHGRNLINETKLNGKLHLVDLAGSERISRSEATGDRLKEAQHINKSLSCLGDVFMNLLSKNSHIPYRNSKLTFLLQDSLGGDSKTLMFVNVSPEEVDLQESISSLNFASRVNRVQLGPATKHTESLELSRFAKAASKAYEEASSKEEEIRSLKQKLQETTLSLQEKELELGKWRQQLEREVEQKQRIAEEYKRKEKELDTSRHSLQTLEKQLSEWKELLASEQAKREESTTNSWRTHTPVPKKRSSPYRPRYSPLPSSFNRTESTSRDALFKENRLPLTEKTENQESESNGTSWSSEKEATTTTTPKPQRKVKHRVHFEEPTKPPSSQPTSGVGSKTVPKKVIYAFGSRLEVPVDSKKKTLSQPCSSLKRPAGRVVLSHKPATTWDK</sequence>
<dbReference type="GO" id="GO:0003777">
    <property type="term" value="F:microtubule motor activity"/>
    <property type="evidence" value="ECO:0007669"/>
    <property type="project" value="InterPro"/>
</dbReference>
<keyword evidence="2 4" id="KW-0067">ATP-binding</keyword>
<organism evidence="10 11">
    <name type="scientific">Galdieria yellowstonensis</name>
    <dbReference type="NCBI Taxonomy" id="3028027"/>
    <lineage>
        <taxon>Eukaryota</taxon>
        <taxon>Rhodophyta</taxon>
        <taxon>Bangiophyceae</taxon>
        <taxon>Galdieriales</taxon>
        <taxon>Galdieriaceae</taxon>
        <taxon>Galdieria</taxon>
    </lineage>
</organism>
<evidence type="ECO:0000259" key="7">
    <source>
        <dbReference type="PROSITE" id="PS50067"/>
    </source>
</evidence>
<dbReference type="SMART" id="SM01065">
    <property type="entry name" value="CBM_2"/>
    <property type="match status" value="1"/>
</dbReference>
<feature type="compositionally biased region" description="Low complexity" evidence="6">
    <location>
        <begin position="1113"/>
        <end position="1124"/>
    </location>
</feature>
<dbReference type="Pfam" id="PF00225">
    <property type="entry name" value="Kinesin"/>
    <property type="match status" value="1"/>
</dbReference>
<dbReference type="PROSITE" id="PS00411">
    <property type="entry name" value="KINESIN_MOTOR_1"/>
    <property type="match status" value="1"/>
</dbReference>
<dbReference type="InterPro" id="IPR001752">
    <property type="entry name" value="Kinesin_motor_dom"/>
</dbReference>
<evidence type="ECO:0000313" key="11">
    <source>
        <dbReference type="Proteomes" id="UP001300502"/>
    </source>
</evidence>
<evidence type="ECO:0000256" key="2">
    <source>
        <dbReference type="ARBA" id="ARBA00022840"/>
    </source>
</evidence>
<dbReference type="Gene3D" id="3.40.850.10">
    <property type="entry name" value="Kinesin motor domain"/>
    <property type="match status" value="1"/>
</dbReference>
<dbReference type="SUPFAM" id="SSF52540">
    <property type="entry name" value="P-loop containing nucleoside triphosphate hydrolases"/>
    <property type="match status" value="1"/>
</dbReference>
<dbReference type="GO" id="GO:0007018">
    <property type="term" value="P:microtubule-based movement"/>
    <property type="evidence" value="ECO:0007669"/>
    <property type="project" value="InterPro"/>
</dbReference>
<dbReference type="InterPro" id="IPR019821">
    <property type="entry name" value="Kinesin_motor_CS"/>
</dbReference>
<feature type="domain" description="CBM20" evidence="9">
    <location>
        <begin position="278"/>
        <end position="388"/>
    </location>
</feature>
<reference evidence="10 11" key="1">
    <citation type="submission" date="2022-07" db="EMBL/GenBank/DDBJ databases">
        <title>Genome-wide signatures of adaptation to extreme environments.</title>
        <authorList>
            <person name="Cho C.H."/>
            <person name="Yoon H.S."/>
        </authorList>
    </citation>
    <scope>NUCLEOTIDE SEQUENCE [LARGE SCALE GENOMIC DNA]</scope>
    <source>
        <strain evidence="10 11">108.79 E11</strain>
    </source>
</reference>
<feature type="coiled-coil region" evidence="5">
    <location>
        <begin position="434"/>
        <end position="559"/>
    </location>
</feature>
<dbReference type="InterPro" id="IPR002044">
    <property type="entry name" value="CBM20"/>
</dbReference>
<feature type="region of interest" description="Disordered" evidence="6">
    <location>
        <begin position="216"/>
        <end position="271"/>
    </location>
</feature>
<gene>
    <name evidence="10" type="ORF">GAYE_SCF62G6609</name>
</gene>
<feature type="compositionally biased region" description="Polar residues" evidence="6">
    <location>
        <begin position="241"/>
        <end position="250"/>
    </location>
</feature>
<feature type="domain" description="Kinesin motor" evidence="7">
    <location>
        <begin position="656"/>
        <end position="980"/>
    </location>
</feature>
<feature type="compositionally biased region" description="Basic and acidic residues" evidence="6">
    <location>
        <begin position="254"/>
        <end position="264"/>
    </location>
</feature>
<dbReference type="AlphaFoldDB" id="A0AAV9IMS9"/>
<dbReference type="SUPFAM" id="SSF49452">
    <property type="entry name" value="Starch-binding domain-like"/>
    <property type="match status" value="1"/>
</dbReference>
<dbReference type="GO" id="GO:2001070">
    <property type="term" value="F:starch binding"/>
    <property type="evidence" value="ECO:0007669"/>
    <property type="project" value="InterPro"/>
</dbReference>
<dbReference type="InterPro" id="IPR036961">
    <property type="entry name" value="Kinesin_motor_dom_sf"/>
</dbReference>
<keyword evidence="1 4" id="KW-0547">Nucleotide-binding</keyword>
<keyword evidence="5" id="KW-0175">Coiled coil</keyword>
<comment type="similarity">
    <text evidence="4">Belongs to the TRAFAC class myosin-kinesin ATPase superfamily. Kinesin family.</text>
</comment>
<dbReference type="PROSITE" id="PS50067">
    <property type="entry name" value="KINESIN_MOTOR_2"/>
    <property type="match status" value="1"/>
</dbReference>
<feature type="coiled-coil region" evidence="5">
    <location>
        <begin position="608"/>
        <end position="635"/>
    </location>
</feature>
<proteinExistence type="inferred from homology"/>
<dbReference type="PROSITE" id="PS50095">
    <property type="entry name" value="PLAT"/>
    <property type="match status" value="1"/>
</dbReference>
<dbReference type="InterPro" id="IPR001024">
    <property type="entry name" value="PLAT/LH2_dom"/>
</dbReference>
<keyword evidence="11" id="KW-1185">Reference proteome</keyword>
<dbReference type="FunFam" id="3.40.850.10:FF:000113">
    <property type="entry name" value="Kinesin-like protein"/>
    <property type="match status" value="1"/>
</dbReference>
<evidence type="ECO:0000313" key="10">
    <source>
        <dbReference type="EMBL" id="KAK4528664.1"/>
    </source>
</evidence>
<dbReference type="SUPFAM" id="SSF49723">
    <property type="entry name" value="Lipase/lipooxygenase domain (PLAT/LH2 domain)"/>
    <property type="match status" value="1"/>
</dbReference>
<dbReference type="Gene3D" id="2.60.60.20">
    <property type="entry name" value="PLAT/LH2 domain"/>
    <property type="match status" value="1"/>
</dbReference>
<dbReference type="SMART" id="SM00129">
    <property type="entry name" value="KISc"/>
    <property type="match status" value="1"/>
</dbReference>
<dbReference type="PANTHER" id="PTHR47972:SF28">
    <property type="entry name" value="KINESIN-LIKE PROTEIN KLP-3"/>
    <property type="match status" value="1"/>
</dbReference>
<evidence type="ECO:0000259" key="9">
    <source>
        <dbReference type="PROSITE" id="PS51166"/>
    </source>
</evidence>
<dbReference type="Gene3D" id="2.60.40.10">
    <property type="entry name" value="Immunoglobulins"/>
    <property type="match status" value="1"/>
</dbReference>
<dbReference type="InterPro" id="IPR013783">
    <property type="entry name" value="Ig-like_fold"/>
</dbReference>
<dbReference type="GO" id="GO:0008017">
    <property type="term" value="F:microtubule binding"/>
    <property type="evidence" value="ECO:0007669"/>
    <property type="project" value="InterPro"/>
</dbReference>
<keyword evidence="4" id="KW-0505">Motor protein</keyword>
<evidence type="ECO:0000256" key="4">
    <source>
        <dbReference type="PROSITE-ProRule" id="PRU00283"/>
    </source>
</evidence>
<dbReference type="GO" id="GO:0015630">
    <property type="term" value="C:microtubule cytoskeleton"/>
    <property type="evidence" value="ECO:0007669"/>
    <property type="project" value="TreeGrafter"/>
</dbReference>
<dbReference type="InterPro" id="IPR027640">
    <property type="entry name" value="Kinesin-like_fam"/>
</dbReference>
<feature type="domain" description="PLAT" evidence="8">
    <location>
        <begin position="73"/>
        <end position="186"/>
    </location>
</feature>
<dbReference type="GO" id="GO:0005524">
    <property type="term" value="F:ATP binding"/>
    <property type="evidence" value="ECO:0007669"/>
    <property type="project" value="UniProtKB-UniRule"/>
</dbReference>
<evidence type="ECO:0000256" key="5">
    <source>
        <dbReference type="SAM" id="Coils"/>
    </source>
</evidence>
<feature type="region of interest" description="Disordered" evidence="6">
    <location>
        <begin position="786"/>
        <end position="805"/>
    </location>
</feature>
<dbReference type="PANTHER" id="PTHR47972">
    <property type="entry name" value="KINESIN-LIKE PROTEIN KLP-3"/>
    <property type="match status" value="1"/>
</dbReference>
<feature type="region of interest" description="Disordered" evidence="6">
    <location>
        <begin position="1087"/>
        <end position="1203"/>
    </location>
</feature>
<evidence type="ECO:0000256" key="3">
    <source>
        <dbReference type="PROSITE-ProRule" id="PRU00152"/>
    </source>
</evidence>
<dbReference type="SMART" id="SM00308">
    <property type="entry name" value="LH2"/>
    <property type="match status" value="1"/>
</dbReference>
<dbReference type="Proteomes" id="UP001300502">
    <property type="component" value="Unassembled WGS sequence"/>
</dbReference>